<feature type="active site" description="Proton donor" evidence="4">
    <location>
        <position position="157"/>
    </location>
</feature>
<dbReference type="InterPro" id="IPR001944">
    <property type="entry name" value="Glycoside_Hdrlase_35"/>
</dbReference>
<evidence type="ECO:0000259" key="9">
    <source>
        <dbReference type="Pfam" id="PF21467"/>
    </source>
</evidence>
<dbReference type="SUPFAM" id="SSF49785">
    <property type="entry name" value="Galactose-binding domain-like"/>
    <property type="match status" value="1"/>
</dbReference>
<evidence type="ECO:0000259" key="8">
    <source>
        <dbReference type="Pfam" id="PF21317"/>
    </source>
</evidence>
<dbReference type="Proteomes" id="UP000245488">
    <property type="component" value="Chromosome"/>
</dbReference>
<dbReference type="EC" id="3.2.1.23" evidence="5"/>
<dbReference type="SUPFAM" id="SSF51445">
    <property type="entry name" value="(Trans)glycosidases"/>
    <property type="match status" value="1"/>
</dbReference>
<dbReference type="AlphaFoldDB" id="A0A317G4E8"/>
<dbReference type="InterPro" id="IPR048912">
    <property type="entry name" value="BetaGal1-like_ABD1"/>
</dbReference>
<dbReference type="InterPro" id="IPR048913">
    <property type="entry name" value="BetaGal_gal-bd"/>
</dbReference>
<name>A0A317G4E8_BUTFI</name>
<dbReference type="InterPro" id="IPR026283">
    <property type="entry name" value="B-gal_1-like"/>
</dbReference>
<evidence type="ECO:0000313" key="10">
    <source>
        <dbReference type="EMBL" id="PWT28858.1"/>
    </source>
</evidence>
<dbReference type="Pfam" id="PF01301">
    <property type="entry name" value="Glyco_hydro_35"/>
    <property type="match status" value="1"/>
</dbReference>
<comment type="similarity">
    <text evidence="1 6">Belongs to the glycosyl hydrolase 35 family.</text>
</comment>
<evidence type="ECO:0000256" key="4">
    <source>
        <dbReference type="PIRSR" id="PIRSR006336-1"/>
    </source>
</evidence>
<keyword evidence="11" id="KW-1185">Reference proteome</keyword>
<dbReference type="Gene3D" id="2.60.120.260">
    <property type="entry name" value="Galactose-binding domain-like"/>
    <property type="match status" value="2"/>
</dbReference>
<reference evidence="10 11" key="1">
    <citation type="submission" date="2017-09" db="EMBL/GenBank/DDBJ databases">
        <title>High-quality draft genome sequence of Butyrivibrio fibrisolvens INBov1, isolated from cow rumen.</title>
        <authorList>
            <person name="Rodriguez Hernaez J."/>
            <person name="Rivarola M."/>
            <person name="Paniego N."/>
            <person name="Cravero S."/>
            <person name="Ceron Cucchi M."/>
            <person name="Martinez M.C."/>
        </authorList>
    </citation>
    <scope>NUCLEOTIDE SEQUENCE [LARGE SCALE GENOMIC DNA]</scope>
    <source>
        <strain evidence="10 11">INBov1</strain>
    </source>
</reference>
<protein>
    <recommendedName>
        <fullName evidence="5">Beta-galactosidase</fullName>
        <ecNumber evidence="5">3.2.1.23</ecNumber>
    </recommendedName>
</protein>
<comment type="catalytic activity">
    <reaction evidence="5">
        <text>Hydrolysis of terminal non-reducing beta-D-galactose residues in beta-D-galactosides.</text>
        <dbReference type="EC" id="3.2.1.23"/>
    </reaction>
</comment>
<organism evidence="10 11">
    <name type="scientific">Butyrivibrio fibrisolvens</name>
    <dbReference type="NCBI Taxonomy" id="831"/>
    <lineage>
        <taxon>Bacteria</taxon>
        <taxon>Bacillati</taxon>
        <taxon>Bacillota</taxon>
        <taxon>Clostridia</taxon>
        <taxon>Lachnospirales</taxon>
        <taxon>Lachnospiraceae</taxon>
        <taxon>Butyrivibrio</taxon>
    </lineage>
</organism>
<dbReference type="InterPro" id="IPR008979">
    <property type="entry name" value="Galactose-bd-like_sf"/>
</dbReference>
<evidence type="ECO:0000256" key="6">
    <source>
        <dbReference type="RuleBase" id="RU003679"/>
    </source>
</evidence>
<gene>
    <name evidence="10" type="ORF">CPT75_17940</name>
</gene>
<dbReference type="Pfam" id="PF21467">
    <property type="entry name" value="BetaGal_gal-bd"/>
    <property type="match status" value="1"/>
</dbReference>
<dbReference type="PANTHER" id="PTHR23421">
    <property type="entry name" value="BETA-GALACTOSIDASE RELATED"/>
    <property type="match status" value="1"/>
</dbReference>
<dbReference type="Gene3D" id="3.20.20.80">
    <property type="entry name" value="Glycosidases"/>
    <property type="match status" value="1"/>
</dbReference>
<dbReference type="GO" id="GO:0005975">
    <property type="term" value="P:carbohydrate metabolic process"/>
    <property type="evidence" value="ECO:0007669"/>
    <property type="project" value="InterPro"/>
</dbReference>
<feature type="active site" description="Nucleophile" evidence="4">
    <location>
        <position position="232"/>
    </location>
</feature>
<feature type="domain" description="Glycoside hydrolase 35 catalytic" evidence="7">
    <location>
        <begin position="10"/>
        <end position="320"/>
    </location>
</feature>
<evidence type="ECO:0000256" key="2">
    <source>
        <dbReference type="ARBA" id="ARBA00022801"/>
    </source>
</evidence>
<feature type="domain" description="Beta-galactosidase galactose-binding" evidence="9">
    <location>
        <begin position="516"/>
        <end position="574"/>
    </location>
</feature>
<feature type="domain" description="Beta-galactosidase 1-like first all-beta" evidence="8">
    <location>
        <begin position="367"/>
        <end position="480"/>
    </location>
</feature>
<accession>A0A317G4E8</accession>
<dbReference type="InterPro" id="IPR031330">
    <property type="entry name" value="Gly_Hdrlase_35_cat"/>
</dbReference>
<dbReference type="Pfam" id="PF21317">
    <property type="entry name" value="BetaGal_ABD_1"/>
    <property type="match status" value="1"/>
</dbReference>
<proteinExistence type="inferred from homology"/>
<keyword evidence="3 5" id="KW-0326">Glycosidase</keyword>
<keyword evidence="2 5" id="KW-0378">Hydrolase</keyword>
<evidence type="ECO:0000256" key="5">
    <source>
        <dbReference type="RuleBase" id="RU000675"/>
    </source>
</evidence>
<sequence length="605" mass="69903">MSGIEIKDRFYLDGEEFHLISGAIHYFRVVPQYWEDRLLKLRAMGCNTVETYIPWNMHEPKEGEFVFDGMLDLGKFIELAKSIGLYVILRPSPYTCGEWEFGGFPAWLLKEDGMKLRCTYKPYLDHVKRYYDTLMPYIKKYTYDNGGPVIMMQIENEYGYYGDDHEYMKWLYDLIRSYGIEVPLFTSDGPYDDAFRGGKIPGVLQTGNFGSHAKERFDFMKKYVDGPLSCMEFWLGWFDDWGSGFHHTTSVEQNVEDFAYMLDNGNVNIYMFHGGTNFGFMNGSNYYDKLTPDVTSYDYDAVLTEDGQITDKYIAFQKEISKRYGLPEVEVPKPVKRKAYGKIKADGYVSLWDSLDNIADRHESVYPVSMEKLGQSYGFILYHTHLDEIPKMGEIRLMDANDRAKVYVDHKNIATMYDRELLEAKKIEPHVEILDKDLDILVENMGRVNFGPYMQKQRKGIDGPVLINTRQHYGYDIYTLPLDNIDKLIFGAVNETIFGNGADIEKENKEEKGTGPSFYRYTFEADECCDTFINMEGFGKGCVFINGFNLGRFWEVGPQKALYLPGPLIRKGKNEIVVFETEGKAQIELELMDHPSLGPCEQVNP</sequence>
<dbReference type="PIRSF" id="PIRSF006336">
    <property type="entry name" value="B-gal"/>
    <property type="match status" value="1"/>
</dbReference>
<dbReference type="InterPro" id="IPR017853">
    <property type="entry name" value="GH"/>
</dbReference>
<dbReference type="PRINTS" id="PR00742">
    <property type="entry name" value="GLHYDRLASE35"/>
</dbReference>
<comment type="caution">
    <text evidence="10">The sequence shown here is derived from an EMBL/GenBank/DDBJ whole genome shotgun (WGS) entry which is preliminary data.</text>
</comment>
<evidence type="ECO:0000256" key="3">
    <source>
        <dbReference type="ARBA" id="ARBA00023295"/>
    </source>
</evidence>
<evidence type="ECO:0000313" key="11">
    <source>
        <dbReference type="Proteomes" id="UP000245488"/>
    </source>
</evidence>
<dbReference type="EMBL" id="NXNG01000001">
    <property type="protein sequence ID" value="PWT28858.1"/>
    <property type="molecule type" value="Genomic_DNA"/>
</dbReference>
<dbReference type="FunFam" id="2.60.120.260:FF:000049">
    <property type="entry name" value="Beta-galactosidase"/>
    <property type="match status" value="1"/>
</dbReference>
<dbReference type="PROSITE" id="PS01182">
    <property type="entry name" value="GLYCOSYL_HYDROL_F35"/>
    <property type="match status" value="1"/>
</dbReference>
<dbReference type="RefSeq" id="WP_110073916.1">
    <property type="nucleotide sequence ID" value="NZ_CM009896.1"/>
</dbReference>
<dbReference type="InterPro" id="IPR019801">
    <property type="entry name" value="Glyco_hydro_35_CS"/>
</dbReference>
<evidence type="ECO:0000256" key="1">
    <source>
        <dbReference type="ARBA" id="ARBA00009809"/>
    </source>
</evidence>
<dbReference type="FunFam" id="3.20.20.80:FF:000115">
    <property type="entry name" value="Beta-galactosidase"/>
    <property type="match status" value="1"/>
</dbReference>
<evidence type="ECO:0000259" key="7">
    <source>
        <dbReference type="Pfam" id="PF01301"/>
    </source>
</evidence>
<dbReference type="GO" id="GO:0004565">
    <property type="term" value="F:beta-galactosidase activity"/>
    <property type="evidence" value="ECO:0007669"/>
    <property type="project" value="UniProtKB-EC"/>
</dbReference>